<dbReference type="PATRIC" id="fig|665004.4.peg.1299"/>
<dbReference type="STRING" id="665004.AC529_02685"/>
<evidence type="ECO:0000256" key="1">
    <source>
        <dbReference type="ARBA" id="ARBA00022450"/>
    </source>
</evidence>
<dbReference type="PROSITE" id="PS50075">
    <property type="entry name" value="CARRIER"/>
    <property type="match status" value="1"/>
</dbReference>
<feature type="domain" description="Carrier" evidence="3">
    <location>
        <begin position="1"/>
        <end position="81"/>
    </location>
</feature>
<dbReference type="Gene3D" id="1.10.1200.10">
    <property type="entry name" value="ACP-like"/>
    <property type="match status" value="1"/>
</dbReference>
<keyword evidence="2" id="KW-0597">Phosphoprotein</keyword>
<dbReference type="GO" id="GO:0031177">
    <property type="term" value="F:phosphopantetheine binding"/>
    <property type="evidence" value="ECO:0007669"/>
    <property type="project" value="InterPro"/>
</dbReference>
<dbReference type="OrthoDB" id="5523836at2"/>
<organism evidence="4 5">
    <name type="scientific">Thermobifida cellulosilytica TB100</name>
    <dbReference type="NCBI Taxonomy" id="665004"/>
    <lineage>
        <taxon>Bacteria</taxon>
        <taxon>Bacillati</taxon>
        <taxon>Actinomycetota</taxon>
        <taxon>Actinomycetes</taxon>
        <taxon>Streptosporangiales</taxon>
        <taxon>Nocardiopsidaceae</taxon>
        <taxon>Thermobifida</taxon>
    </lineage>
</organism>
<dbReference type="SMART" id="SM00823">
    <property type="entry name" value="PKS_PP"/>
    <property type="match status" value="1"/>
</dbReference>
<dbReference type="InterPro" id="IPR009081">
    <property type="entry name" value="PP-bd_ACP"/>
</dbReference>
<dbReference type="Proteomes" id="UP000074382">
    <property type="component" value="Unassembled WGS sequence"/>
</dbReference>
<dbReference type="AlphaFoldDB" id="A0A147KLN2"/>
<evidence type="ECO:0000313" key="4">
    <source>
        <dbReference type="EMBL" id="KUP98196.1"/>
    </source>
</evidence>
<dbReference type="SUPFAM" id="SSF47336">
    <property type="entry name" value="ACP-like"/>
    <property type="match status" value="1"/>
</dbReference>
<gene>
    <name evidence="4" type="ORF">AC529_02685</name>
</gene>
<dbReference type="InterPro" id="IPR020806">
    <property type="entry name" value="PKS_PP-bd"/>
</dbReference>
<proteinExistence type="predicted"/>
<comment type="caution">
    <text evidence="4">The sequence shown here is derived from an EMBL/GenBank/DDBJ whole genome shotgun (WGS) entry which is preliminary data.</text>
</comment>
<dbReference type="EMBL" id="LGEM01000014">
    <property type="protein sequence ID" value="KUP98196.1"/>
    <property type="molecule type" value="Genomic_DNA"/>
</dbReference>
<keyword evidence="1" id="KW-0596">Phosphopantetheine</keyword>
<accession>A0A147KLN2</accession>
<evidence type="ECO:0000256" key="2">
    <source>
        <dbReference type="ARBA" id="ARBA00022553"/>
    </source>
</evidence>
<name>A0A147KLN2_THECS</name>
<evidence type="ECO:0000259" key="3">
    <source>
        <dbReference type="PROSITE" id="PS50075"/>
    </source>
</evidence>
<keyword evidence="5" id="KW-1185">Reference proteome</keyword>
<sequence>MALMNQIETLSAEILPLVAEKCEVPDEVALDTAFDSLDLDSLALVELSVQLTKKFGVEVTDDELFTAGSVARVAELLATKGAHS</sequence>
<dbReference type="InterPro" id="IPR036736">
    <property type="entry name" value="ACP-like_sf"/>
</dbReference>
<evidence type="ECO:0000313" key="5">
    <source>
        <dbReference type="Proteomes" id="UP000074382"/>
    </source>
</evidence>
<reference evidence="5" key="1">
    <citation type="journal article" date="2017" name="Acta Aliment.">
        <title>Plant polysaccharide degrading enzyme system of Thermpbifida cellulosilytica TB100 revealed by de novo genome project data.</title>
        <authorList>
            <person name="Toth A."/>
            <person name="Baka E."/>
            <person name="Luzics S."/>
            <person name="Bata-Vidacs I."/>
            <person name="Nagy I."/>
            <person name="Balint B."/>
            <person name="Herceg R."/>
            <person name="Olasz F."/>
            <person name="Wilk T."/>
            <person name="Nagy T."/>
            <person name="Kriszt B."/>
            <person name="Nagy I."/>
            <person name="Kukolya J."/>
        </authorList>
    </citation>
    <scope>NUCLEOTIDE SEQUENCE [LARGE SCALE GENOMIC DNA]</scope>
    <source>
        <strain evidence="5">TB100</strain>
    </source>
</reference>
<dbReference type="Pfam" id="PF00550">
    <property type="entry name" value="PP-binding"/>
    <property type="match status" value="1"/>
</dbReference>
<protein>
    <recommendedName>
        <fullName evidence="3">Carrier domain-containing protein</fullName>
    </recommendedName>
</protein>